<accession>A0A2M9CM64</accession>
<dbReference type="Pfam" id="PF13483">
    <property type="entry name" value="Lactamase_B_3"/>
    <property type="match status" value="1"/>
</dbReference>
<dbReference type="Gene3D" id="3.60.15.10">
    <property type="entry name" value="Ribonuclease Z/Hydroxyacylglutathione hydrolase-like"/>
    <property type="match status" value="1"/>
</dbReference>
<protein>
    <submittedName>
        <fullName evidence="1">L-ascorbate metabolism protein UlaG (Beta-lactamase superfamily)</fullName>
    </submittedName>
</protein>
<proteinExistence type="predicted"/>
<dbReference type="RefSeq" id="WP_100365118.1">
    <property type="nucleotide sequence ID" value="NZ_PGFF01000001.1"/>
</dbReference>
<dbReference type="PANTHER" id="PTHR43546">
    <property type="entry name" value="UPF0173 METAL-DEPENDENT HYDROLASE MJ1163-RELATED"/>
    <property type="match status" value="1"/>
</dbReference>
<evidence type="ECO:0000313" key="2">
    <source>
        <dbReference type="Proteomes" id="UP000228758"/>
    </source>
</evidence>
<organism evidence="1 2">
    <name type="scientific">Diaminobutyricimonas aerilata</name>
    <dbReference type="NCBI Taxonomy" id="1162967"/>
    <lineage>
        <taxon>Bacteria</taxon>
        <taxon>Bacillati</taxon>
        <taxon>Actinomycetota</taxon>
        <taxon>Actinomycetes</taxon>
        <taxon>Micrococcales</taxon>
        <taxon>Microbacteriaceae</taxon>
        <taxon>Diaminobutyricimonas</taxon>
    </lineage>
</organism>
<reference evidence="1 2" key="1">
    <citation type="submission" date="2017-11" db="EMBL/GenBank/DDBJ databases">
        <title>Genomic Encyclopedia of Archaeal and Bacterial Type Strains, Phase II (KMG-II): From Individual Species to Whole Genera.</title>
        <authorList>
            <person name="Goeker M."/>
        </authorList>
    </citation>
    <scope>NUCLEOTIDE SEQUENCE [LARGE SCALE GENOMIC DNA]</scope>
    <source>
        <strain evidence="1 2">DSM 27393</strain>
    </source>
</reference>
<dbReference type="InterPro" id="IPR050114">
    <property type="entry name" value="UPF0173_UPF0282_UlaG_hydrolase"/>
</dbReference>
<dbReference type="InterPro" id="IPR036866">
    <property type="entry name" value="RibonucZ/Hydroxyglut_hydro"/>
</dbReference>
<dbReference type="OrthoDB" id="3190691at2"/>
<dbReference type="Proteomes" id="UP000228758">
    <property type="component" value="Unassembled WGS sequence"/>
</dbReference>
<evidence type="ECO:0000313" key="1">
    <source>
        <dbReference type="EMBL" id="PJJ72982.1"/>
    </source>
</evidence>
<comment type="caution">
    <text evidence="1">The sequence shown here is derived from an EMBL/GenBank/DDBJ whole genome shotgun (WGS) entry which is preliminary data.</text>
</comment>
<dbReference type="SUPFAM" id="SSF56281">
    <property type="entry name" value="Metallo-hydrolase/oxidoreductase"/>
    <property type="match status" value="1"/>
</dbReference>
<name>A0A2M9CM64_9MICO</name>
<dbReference type="EMBL" id="PGFF01000001">
    <property type="protein sequence ID" value="PJJ72982.1"/>
    <property type="molecule type" value="Genomic_DNA"/>
</dbReference>
<keyword evidence="2" id="KW-1185">Reference proteome</keyword>
<dbReference type="PANTHER" id="PTHR43546:SF3">
    <property type="entry name" value="UPF0173 METAL-DEPENDENT HYDROLASE MJ1163"/>
    <property type="match status" value="1"/>
</dbReference>
<dbReference type="AlphaFoldDB" id="A0A2M9CM64"/>
<sequence length="212" mass="22372">MQLTKHTHATITLEKNGRTLLIDPGAYTPDARELIGTADAVLVTHEHPDHLDVDAVRDGLTSRLELEVFAPASVTATLDGFGDRVHTVSAGDAFETAGFRVAVYGDAHELIHSDIPNIDNVGYLVDGAVLHPGDAYLVPGVPVDTLLVPTSGPWTRTGAAIDFVRAVAPRRTVQIHDLMLSPVGTASAEMFLGEALTGVPLTTLAVGESVQV</sequence>
<gene>
    <name evidence="1" type="ORF">CLV46_2562</name>
</gene>